<organism evidence="1 2">
    <name type="scientific">Ixodes persulcatus</name>
    <name type="common">Taiga tick</name>
    <dbReference type="NCBI Taxonomy" id="34615"/>
    <lineage>
        <taxon>Eukaryota</taxon>
        <taxon>Metazoa</taxon>
        <taxon>Ecdysozoa</taxon>
        <taxon>Arthropoda</taxon>
        <taxon>Chelicerata</taxon>
        <taxon>Arachnida</taxon>
        <taxon>Acari</taxon>
        <taxon>Parasitiformes</taxon>
        <taxon>Ixodida</taxon>
        <taxon>Ixodoidea</taxon>
        <taxon>Ixodidae</taxon>
        <taxon>Ixodinae</taxon>
        <taxon>Ixodes</taxon>
    </lineage>
</organism>
<accession>A0AC60QG08</accession>
<comment type="caution">
    <text evidence="1">The sequence shown here is derived from an EMBL/GenBank/DDBJ whole genome shotgun (WGS) entry which is preliminary data.</text>
</comment>
<name>A0AC60QG08_IXOPE</name>
<proteinExistence type="predicted"/>
<dbReference type="Proteomes" id="UP000805193">
    <property type="component" value="Unassembled WGS sequence"/>
</dbReference>
<sequence>MAYGTAVFENVYVQTRVHCVSGHQFFRGLSSHPLSSEAPARARWNATCVSEDLEQRRKEAGLFACVRGNHTRVRHTTSQAHPQCPCPDGHPPADTRQSPIPQTSVHAAAACRVIRTFTLFRQDNVVFWRHQEHACVRLGDGSCLEFRTAGAAATSFAGPNPDSHRDRARFAFAGGNLAGRGTSGQKWRGRPEIAELSPRPGSGAVTEQIRQKTVVERRFRSAPPPQGKFRPVQLFDIPLQQTAGGQLSAEVKMPSGRVDKPVIIDNQNGTVSIQYEPREEGQHELHIKFNQEHIQGSPFRFHVDTIQSGYVTAYGPGLTHGVAGEPSNFSISTKDAGAGGLNVAVEGPSKAEISVHDNKDGTVAVSYLPAAPGEYKISVKFADKPIKGSPFTAKITGEGRKRNQISVGHSSEVSLKVQEKDVKNLNASIVAPSGLEEPCFLKKLPNGHLGISFTPRETGEHLINVKRVGTHITGSPFKINVLPQEIGDASKVKVTGKALSEGATQVRNEFSIDTREAGTSGFDMAARVTSPSGSSEDAEIADLDDCQYAVHFVPKETGVHTVSVRHKDIHIPGSPFQFTVGPFRDHGAHRVHAGGPGLERGIAGDSCEFNVWTREAGAGSLSLSVEGPSKAQIDFKDRKDGSCYVTYKVKDPGEYRVGIKFNDQHIPDSPFKVYVMPQAGDASKIELGSVAENMQTNKPVAFTISMNGARGNLDGKVVSPSGHEDDCFVAPLDDDQWALRFVPRENGIHQIHIRFNGVHIPASPFRVRIGKDDADPAAVHAYGPGLRDAKSGTKTDFIVDTCNAGAGSLAVTIDGPTKVNMDCTEVEEGYKVRYTPLAPGEYFVTVKFNGYHIAGSPFRVNCTGLSIAPPTAPETSSMTVDTVVKQAVQKADHLPKFRSNAGKVTSKGLGLKRAVLNKQNTFTVNCLDAGNNLIYASVYGPKGPCDEVFVKHLGRNLYQVNYVVKDRGDHVVIVKWGDDHIPGSPFKVEVV</sequence>
<protein>
    <submittedName>
        <fullName evidence="1">Uncharacterized protein</fullName>
    </submittedName>
</protein>
<evidence type="ECO:0000313" key="1">
    <source>
        <dbReference type="EMBL" id="KAG0432318.1"/>
    </source>
</evidence>
<evidence type="ECO:0000313" key="2">
    <source>
        <dbReference type="Proteomes" id="UP000805193"/>
    </source>
</evidence>
<reference evidence="1 2" key="1">
    <citation type="journal article" date="2020" name="Cell">
        <title>Large-Scale Comparative Analyses of Tick Genomes Elucidate Their Genetic Diversity and Vector Capacities.</title>
        <authorList>
            <consortium name="Tick Genome and Microbiome Consortium (TIGMIC)"/>
            <person name="Jia N."/>
            <person name="Wang J."/>
            <person name="Shi W."/>
            <person name="Du L."/>
            <person name="Sun Y."/>
            <person name="Zhan W."/>
            <person name="Jiang J.F."/>
            <person name="Wang Q."/>
            <person name="Zhang B."/>
            <person name="Ji P."/>
            <person name="Bell-Sakyi L."/>
            <person name="Cui X.M."/>
            <person name="Yuan T.T."/>
            <person name="Jiang B.G."/>
            <person name="Yang W.F."/>
            <person name="Lam T.T."/>
            <person name="Chang Q.C."/>
            <person name="Ding S.J."/>
            <person name="Wang X.J."/>
            <person name="Zhu J.G."/>
            <person name="Ruan X.D."/>
            <person name="Zhao L."/>
            <person name="Wei J.T."/>
            <person name="Ye R.Z."/>
            <person name="Que T.C."/>
            <person name="Du C.H."/>
            <person name="Zhou Y.H."/>
            <person name="Cheng J.X."/>
            <person name="Dai P.F."/>
            <person name="Guo W.B."/>
            <person name="Han X.H."/>
            <person name="Huang E.J."/>
            <person name="Li L.F."/>
            <person name="Wei W."/>
            <person name="Gao Y.C."/>
            <person name="Liu J.Z."/>
            <person name="Shao H.Z."/>
            <person name="Wang X."/>
            <person name="Wang C.C."/>
            <person name="Yang T.C."/>
            <person name="Huo Q.B."/>
            <person name="Li W."/>
            <person name="Chen H.Y."/>
            <person name="Chen S.E."/>
            <person name="Zhou L.G."/>
            <person name="Ni X.B."/>
            <person name="Tian J.H."/>
            <person name="Sheng Y."/>
            <person name="Liu T."/>
            <person name="Pan Y.S."/>
            <person name="Xia L.Y."/>
            <person name="Li J."/>
            <person name="Zhao F."/>
            <person name="Cao W.C."/>
        </authorList>
    </citation>
    <scope>NUCLEOTIDE SEQUENCE [LARGE SCALE GENOMIC DNA]</scope>
    <source>
        <strain evidence="1">Iper-2018</strain>
    </source>
</reference>
<keyword evidence="2" id="KW-1185">Reference proteome</keyword>
<dbReference type="EMBL" id="JABSTQ010009161">
    <property type="protein sequence ID" value="KAG0432318.1"/>
    <property type="molecule type" value="Genomic_DNA"/>
</dbReference>
<gene>
    <name evidence="1" type="ORF">HPB47_020963</name>
</gene>